<dbReference type="STRING" id="1416801.SAMN05192553_105121"/>
<evidence type="ECO:0000256" key="1">
    <source>
        <dbReference type="SAM" id="Phobius"/>
    </source>
</evidence>
<feature type="transmembrane region" description="Helical" evidence="1">
    <location>
        <begin position="9"/>
        <end position="29"/>
    </location>
</feature>
<dbReference type="AlphaFoldDB" id="A0A1H6ZST2"/>
<evidence type="ECO:0000313" key="2">
    <source>
        <dbReference type="EMBL" id="SEJ56539.1"/>
    </source>
</evidence>
<sequence length="136" mass="15482">MKIDRTIKYVLSSELIFTLLPIIILLIVRSYENDYYKIFYNSEWSIISIILFGQSIVKFSSGIANSKETFRWQLVALVISLIIVFGLIPASIILVLNLTCSNISFGMAILQLIVFIISVLSYYFIGAIGQKMLEEK</sequence>
<dbReference type="EMBL" id="FNZH01000005">
    <property type="protein sequence ID" value="SEJ56539.1"/>
    <property type="molecule type" value="Genomic_DNA"/>
</dbReference>
<name>A0A1H6ZST2_9BACT</name>
<dbReference type="Proteomes" id="UP000199403">
    <property type="component" value="Unassembled WGS sequence"/>
</dbReference>
<gene>
    <name evidence="2" type="ORF">SAMN05192553_105121</name>
</gene>
<feature type="transmembrane region" description="Helical" evidence="1">
    <location>
        <begin position="103"/>
        <end position="125"/>
    </location>
</feature>
<keyword evidence="1" id="KW-0472">Membrane</keyword>
<organism evidence="2 3">
    <name type="scientific">Cyclobacterium xiamenense</name>
    <dbReference type="NCBI Taxonomy" id="1297121"/>
    <lineage>
        <taxon>Bacteria</taxon>
        <taxon>Pseudomonadati</taxon>
        <taxon>Bacteroidota</taxon>
        <taxon>Cytophagia</taxon>
        <taxon>Cytophagales</taxon>
        <taxon>Cyclobacteriaceae</taxon>
        <taxon>Cyclobacterium</taxon>
    </lineage>
</organism>
<dbReference type="OrthoDB" id="1494220at2"/>
<keyword evidence="1" id="KW-0812">Transmembrane</keyword>
<reference evidence="3" key="1">
    <citation type="submission" date="2016-10" db="EMBL/GenBank/DDBJ databases">
        <authorList>
            <person name="Varghese N."/>
            <person name="Submissions S."/>
        </authorList>
    </citation>
    <scope>NUCLEOTIDE SEQUENCE [LARGE SCALE GENOMIC DNA]</scope>
    <source>
        <strain evidence="3">IBRC-M 10761</strain>
    </source>
</reference>
<keyword evidence="3" id="KW-1185">Reference proteome</keyword>
<proteinExistence type="predicted"/>
<accession>A0A1H6ZST2</accession>
<protein>
    <submittedName>
        <fullName evidence="2">Uncharacterized protein</fullName>
    </submittedName>
</protein>
<keyword evidence="1" id="KW-1133">Transmembrane helix</keyword>
<feature type="transmembrane region" description="Helical" evidence="1">
    <location>
        <begin position="74"/>
        <end position="97"/>
    </location>
</feature>
<evidence type="ECO:0000313" key="3">
    <source>
        <dbReference type="Proteomes" id="UP000199403"/>
    </source>
</evidence>